<dbReference type="InterPro" id="IPR041489">
    <property type="entry name" value="PDZ_6"/>
</dbReference>
<dbReference type="Proteomes" id="UP000285478">
    <property type="component" value="Chromosome"/>
</dbReference>
<dbReference type="AlphaFoldDB" id="A0A410H3C8"/>
<evidence type="ECO:0000313" key="14">
    <source>
        <dbReference type="Proteomes" id="UP000285478"/>
    </source>
</evidence>
<dbReference type="GO" id="GO:0016020">
    <property type="term" value="C:membrane"/>
    <property type="evidence" value="ECO:0007669"/>
    <property type="project" value="UniProtKB-SubCell"/>
</dbReference>
<dbReference type="PROSITE" id="PS50106">
    <property type="entry name" value="PDZ"/>
    <property type="match status" value="1"/>
</dbReference>
<keyword evidence="10 11" id="KW-0472">Membrane</keyword>
<comment type="cofactor">
    <cofactor evidence="1 11">
        <name>Zn(2+)</name>
        <dbReference type="ChEBI" id="CHEBI:29105"/>
    </cofactor>
</comment>
<dbReference type="SMART" id="SM00228">
    <property type="entry name" value="PDZ"/>
    <property type="match status" value="1"/>
</dbReference>
<dbReference type="GO" id="GO:0046872">
    <property type="term" value="F:metal ion binding"/>
    <property type="evidence" value="ECO:0007669"/>
    <property type="project" value="UniProtKB-KW"/>
</dbReference>
<dbReference type="CDD" id="cd23081">
    <property type="entry name" value="cpPDZ_EcRseP-like"/>
    <property type="match status" value="1"/>
</dbReference>
<keyword evidence="14" id="KW-1185">Reference proteome</keyword>
<feature type="transmembrane region" description="Helical" evidence="11">
    <location>
        <begin position="433"/>
        <end position="451"/>
    </location>
</feature>
<dbReference type="RefSeq" id="WP_128384920.1">
    <property type="nucleotide sequence ID" value="NZ_CP035033.1"/>
</dbReference>
<comment type="subcellular location">
    <subcellularLocation>
        <location evidence="2">Membrane</location>
        <topology evidence="2">Multi-pass membrane protein</topology>
    </subcellularLocation>
</comment>
<dbReference type="CDD" id="cd06163">
    <property type="entry name" value="S2P-M50_PDZ_RseP-like"/>
    <property type="match status" value="1"/>
</dbReference>
<dbReference type="Pfam" id="PF17820">
    <property type="entry name" value="PDZ_6"/>
    <property type="match status" value="1"/>
</dbReference>
<evidence type="ECO:0000256" key="11">
    <source>
        <dbReference type="RuleBase" id="RU362031"/>
    </source>
</evidence>
<keyword evidence="9 11" id="KW-0482">Metalloprotease</keyword>
<dbReference type="PANTHER" id="PTHR42837">
    <property type="entry name" value="REGULATOR OF SIGMA-E PROTEASE RSEP"/>
    <property type="match status" value="1"/>
</dbReference>
<evidence type="ECO:0000256" key="6">
    <source>
        <dbReference type="ARBA" id="ARBA00022801"/>
    </source>
</evidence>
<dbReference type="PANTHER" id="PTHR42837:SF2">
    <property type="entry name" value="MEMBRANE METALLOPROTEASE ARASP2, CHLOROPLASTIC-RELATED"/>
    <property type="match status" value="1"/>
</dbReference>
<dbReference type="EC" id="3.4.24.-" evidence="11"/>
<evidence type="ECO:0000313" key="13">
    <source>
        <dbReference type="EMBL" id="QAB15435.1"/>
    </source>
</evidence>
<feature type="transmembrane region" description="Helical" evidence="11">
    <location>
        <begin position="96"/>
        <end position="119"/>
    </location>
</feature>
<name>A0A410H3C8_9GAMM</name>
<keyword evidence="7 11" id="KW-0862">Zinc</keyword>
<keyword evidence="5 11" id="KW-0812">Transmembrane</keyword>
<evidence type="ECO:0000259" key="12">
    <source>
        <dbReference type="PROSITE" id="PS50106"/>
    </source>
</evidence>
<accession>A0A410H3C8</accession>
<evidence type="ECO:0000256" key="1">
    <source>
        <dbReference type="ARBA" id="ARBA00001947"/>
    </source>
</evidence>
<dbReference type="EMBL" id="CP035033">
    <property type="protein sequence ID" value="QAB15435.1"/>
    <property type="molecule type" value="Genomic_DNA"/>
</dbReference>
<evidence type="ECO:0000256" key="2">
    <source>
        <dbReference type="ARBA" id="ARBA00004141"/>
    </source>
</evidence>
<sequence length="456" mass="50055">MTILWSIAGFIVAMGLLVAIHEWGHYIVARAFNIKVTHFSLGFGKVFYRRQMGETQFQLSVLPLGGYVRFVDEREGPVAEEDLPRAFNRQSVYRRFAVVAAGPLVNLVFAWLVFSLIYFSGITGLKPVFETVPPQTPLAKSLPKNDQAWQVLSVDDQEVLDWRAVYQQVLQALVKGKPDIVVGLQSMDGAESKTVVLTMAELDINQPKQDWLSALGFAPKYPEIRPVISRVVEGSPAEKMGLQSGDWVRRIDGQPIETWSQLVEYVRKHPGKEVELLVDRNGRAEFARGVLAQREAANGPIGTLGAAVKMDAEALSAYRVTVSYGPLASLEKGWRHTVDLVEMTLDMIKGMLIGSVSVTNLSGPVSIAEFSGKAMQSGWVAFLSLLGLLSLSLGILNLLPIPVLDGGHLFFYVIEMIKGAPVKESIEAGAQKVGLMLILGLTFFALFNDVVRISNG</sequence>
<dbReference type="InterPro" id="IPR004387">
    <property type="entry name" value="Pept_M50_Zn"/>
</dbReference>
<gene>
    <name evidence="13" type="primary">rseP</name>
    <name evidence="13" type="ORF">EPV75_07050</name>
</gene>
<dbReference type="Pfam" id="PF02163">
    <property type="entry name" value="Peptidase_M50"/>
    <property type="match status" value="1"/>
</dbReference>
<dbReference type="InterPro" id="IPR008915">
    <property type="entry name" value="Peptidase_M50"/>
</dbReference>
<reference evidence="13 14" key="1">
    <citation type="journal article" date="2018" name="Environ. Microbiol.">
        <title>Genomes of ubiquitous marine and hypersaline Hydrogenovibrio, Thiomicrorhabdus and Thiomicrospira spp. encode a diversity of mechanisms to sustain chemolithoautotrophy in heterogeneous environments.</title>
        <authorList>
            <person name="Scott K.M."/>
            <person name="Williams J."/>
            <person name="Porter C.M.B."/>
            <person name="Russel S."/>
            <person name="Harmer T.L."/>
            <person name="Paul J.H."/>
            <person name="Antonen K.M."/>
            <person name="Bridges M.K."/>
            <person name="Camper G.J."/>
            <person name="Campla C.K."/>
            <person name="Casella L.G."/>
            <person name="Chase E."/>
            <person name="Conrad J.W."/>
            <person name="Cruz M.C."/>
            <person name="Dunlap D.S."/>
            <person name="Duran L."/>
            <person name="Fahsbender E.M."/>
            <person name="Goldsmith D.B."/>
            <person name="Keeley R.F."/>
            <person name="Kondoff M.R."/>
            <person name="Kussy B.I."/>
            <person name="Lane M.K."/>
            <person name="Lawler S."/>
            <person name="Leigh B.A."/>
            <person name="Lewis C."/>
            <person name="Lostal L.M."/>
            <person name="Marking D."/>
            <person name="Mancera P.A."/>
            <person name="McClenthan E.C."/>
            <person name="McIntyre E.A."/>
            <person name="Mine J.A."/>
            <person name="Modi S."/>
            <person name="Moore B.D."/>
            <person name="Morgan W.A."/>
            <person name="Nelson K.M."/>
            <person name="Nguyen K.N."/>
            <person name="Ogburn N."/>
            <person name="Parrino D.G."/>
            <person name="Pedapudi A.D."/>
            <person name="Pelham R.P."/>
            <person name="Preece A.M."/>
            <person name="Rampersad E.A."/>
            <person name="Richardson J.C."/>
            <person name="Rodgers C.M."/>
            <person name="Schaffer B.L."/>
            <person name="Sheridan N.E."/>
            <person name="Solone M.R."/>
            <person name="Staley Z.R."/>
            <person name="Tabuchi M."/>
            <person name="Waide R.J."/>
            <person name="Wanjugi P.W."/>
            <person name="Young S."/>
            <person name="Clum A."/>
            <person name="Daum C."/>
            <person name="Huntemann M."/>
            <person name="Ivanova N."/>
            <person name="Kyrpides N."/>
            <person name="Mikhailova N."/>
            <person name="Palaniappan K."/>
            <person name="Pillay M."/>
            <person name="Reddy T.B.K."/>
            <person name="Shapiro N."/>
            <person name="Stamatis D."/>
            <person name="Varghese N."/>
            <person name="Woyke T."/>
            <person name="Boden R."/>
            <person name="Freyermuth S.K."/>
            <person name="Kerfeld C.A."/>
        </authorList>
    </citation>
    <scope>NUCLEOTIDE SEQUENCE [LARGE SCALE GENOMIC DNA]</scope>
    <source>
        <strain evidence="13 14">JR-2</strain>
    </source>
</reference>
<feature type="domain" description="PDZ" evidence="12">
    <location>
        <begin position="201"/>
        <end position="257"/>
    </location>
</feature>
<organism evidence="13 14">
    <name type="scientific">Hydrogenovibrio thermophilus</name>
    <dbReference type="NCBI Taxonomy" id="265883"/>
    <lineage>
        <taxon>Bacteria</taxon>
        <taxon>Pseudomonadati</taxon>
        <taxon>Pseudomonadota</taxon>
        <taxon>Gammaproteobacteria</taxon>
        <taxon>Thiotrichales</taxon>
        <taxon>Piscirickettsiaceae</taxon>
        <taxon>Hydrogenovibrio</taxon>
    </lineage>
</organism>
<proteinExistence type="inferred from homology"/>
<dbReference type="NCBIfam" id="TIGR00054">
    <property type="entry name" value="RIP metalloprotease RseP"/>
    <property type="match status" value="1"/>
</dbReference>
<evidence type="ECO:0000256" key="9">
    <source>
        <dbReference type="ARBA" id="ARBA00023049"/>
    </source>
</evidence>
<evidence type="ECO:0000256" key="7">
    <source>
        <dbReference type="ARBA" id="ARBA00022833"/>
    </source>
</evidence>
<comment type="similarity">
    <text evidence="3 11">Belongs to the peptidase M50B family.</text>
</comment>
<dbReference type="Gene3D" id="2.30.42.10">
    <property type="match status" value="2"/>
</dbReference>
<evidence type="ECO:0000256" key="10">
    <source>
        <dbReference type="ARBA" id="ARBA00023136"/>
    </source>
</evidence>
<evidence type="ECO:0000256" key="5">
    <source>
        <dbReference type="ARBA" id="ARBA00022692"/>
    </source>
</evidence>
<evidence type="ECO:0000256" key="4">
    <source>
        <dbReference type="ARBA" id="ARBA00022670"/>
    </source>
</evidence>
<dbReference type="InterPro" id="IPR001478">
    <property type="entry name" value="PDZ"/>
</dbReference>
<protein>
    <recommendedName>
        <fullName evidence="11">Zinc metalloprotease</fullName>
        <ecNumber evidence="11">3.4.24.-</ecNumber>
    </recommendedName>
</protein>
<keyword evidence="8 11" id="KW-1133">Transmembrane helix</keyword>
<feature type="transmembrane region" description="Helical" evidence="11">
    <location>
        <begin position="379"/>
        <end position="399"/>
    </location>
</feature>
<keyword evidence="6 11" id="KW-0378">Hydrolase</keyword>
<dbReference type="GO" id="GO:0004222">
    <property type="term" value="F:metalloendopeptidase activity"/>
    <property type="evidence" value="ECO:0007669"/>
    <property type="project" value="InterPro"/>
</dbReference>
<dbReference type="KEGG" id="htr:EPV75_07050"/>
<keyword evidence="4 13" id="KW-0645">Protease</keyword>
<evidence type="ECO:0000256" key="3">
    <source>
        <dbReference type="ARBA" id="ARBA00007931"/>
    </source>
</evidence>
<dbReference type="InterPro" id="IPR036034">
    <property type="entry name" value="PDZ_sf"/>
</dbReference>
<dbReference type="GO" id="GO:0006508">
    <property type="term" value="P:proteolysis"/>
    <property type="evidence" value="ECO:0007669"/>
    <property type="project" value="UniProtKB-KW"/>
</dbReference>
<evidence type="ECO:0000256" key="8">
    <source>
        <dbReference type="ARBA" id="ARBA00022989"/>
    </source>
</evidence>
<keyword evidence="11" id="KW-0479">Metal-binding</keyword>
<dbReference type="SUPFAM" id="SSF50156">
    <property type="entry name" value="PDZ domain-like"/>
    <property type="match status" value="1"/>
</dbReference>